<reference evidence="1" key="2">
    <citation type="submission" date="2023-01" db="EMBL/GenBank/DDBJ databases">
        <authorList>
            <person name="Sun Q."/>
            <person name="Evtushenko L."/>
        </authorList>
    </citation>
    <scope>NUCLEOTIDE SEQUENCE</scope>
    <source>
        <strain evidence="1">VKM Ac-1246</strain>
    </source>
</reference>
<protein>
    <recommendedName>
        <fullName evidence="3">Transposase</fullName>
    </recommendedName>
</protein>
<gene>
    <name evidence="1" type="ORF">GCM10017579_10430</name>
</gene>
<name>A0ABQ5SU46_9ACTN</name>
<accession>A0ABQ5SU46</accession>
<comment type="caution">
    <text evidence="1">The sequence shown here is derived from an EMBL/GenBank/DDBJ whole genome shotgun (WGS) entry which is preliminary data.</text>
</comment>
<evidence type="ECO:0008006" key="3">
    <source>
        <dbReference type="Google" id="ProtNLM"/>
    </source>
</evidence>
<evidence type="ECO:0000313" key="2">
    <source>
        <dbReference type="Proteomes" id="UP001142292"/>
    </source>
</evidence>
<reference evidence="1" key="1">
    <citation type="journal article" date="2014" name="Int. J. Syst. Evol. Microbiol.">
        <title>Complete genome of a new Firmicutes species belonging to the dominant human colonic microbiota ('Ruminococcus bicirculans') reveals two chromosomes and a selective capacity to utilize plant glucans.</title>
        <authorList>
            <consortium name="NISC Comparative Sequencing Program"/>
            <person name="Wegmann U."/>
            <person name="Louis P."/>
            <person name="Goesmann A."/>
            <person name="Henrissat B."/>
            <person name="Duncan S.H."/>
            <person name="Flint H.J."/>
        </authorList>
    </citation>
    <scope>NUCLEOTIDE SEQUENCE</scope>
    <source>
        <strain evidence="1">VKM Ac-1246</strain>
    </source>
</reference>
<sequence length="98" mass="11744">MRATMKRQRKRTLPTLVWWQWDQSIGGHIPRRPPRPGILLEWREVETPGRPKRWDGLVLWAESKGGLLRWSIHLDWARSHELNPVPEPQSSERDFYAR</sequence>
<proteinExistence type="predicted"/>
<organism evidence="1 2">
    <name type="scientific">Nocardioides luteus</name>
    <dbReference type="NCBI Taxonomy" id="1844"/>
    <lineage>
        <taxon>Bacteria</taxon>
        <taxon>Bacillati</taxon>
        <taxon>Actinomycetota</taxon>
        <taxon>Actinomycetes</taxon>
        <taxon>Propionibacteriales</taxon>
        <taxon>Nocardioidaceae</taxon>
        <taxon>Nocardioides</taxon>
    </lineage>
</organism>
<keyword evidence="2" id="KW-1185">Reference proteome</keyword>
<evidence type="ECO:0000313" key="1">
    <source>
        <dbReference type="EMBL" id="GLJ67007.1"/>
    </source>
</evidence>
<dbReference type="Proteomes" id="UP001142292">
    <property type="component" value="Unassembled WGS sequence"/>
</dbReference>
<dbReference type="EMBL" id="BSEL01000003">
    <property type="protein sequence ID" value="GLJ67007.1"/>
    <property type="molecule type" value="Genomic_DNA"/>
</dbReference>